<organism evidence="1 2">
    <name type="scientific">Stylophora pistillata</name>
    <name type="common">Smooth cauliflower coral</name>
    <dbReference type="NCBI Taxonomy" id="50429"/>
    <lineage>
        <taxon>Eukaryota</taxon>
        <taxon>Metazoa</taxon>
        <taxon>Cnidaria</taxon>
        <taxon>Anthozoa</taxon>
        <taxon>Hexacorallia</taxon>
        <taxon>Scleractinia</taxon>
        <taxon>Astrocoeniina</taxon>
        <taxon>Pocilloporidae</taxon>
        <taxon>Stylophora</taxon>
    </lineage>
</organism>
<proteinExistence type="predicted"/>
<dbReference type="Gene3D" id="1.10.533.10">
    <property type="entry name" value="Death Domain, Fas"/>
    <property type="match status" value="1"/>
</dbReference>
<comment type="caution">
    <text evidence="1">The sequence shown here is derived from an EMBL/GenBank/DDBJ whole genome shotgun (WGS) entry which is preliminary data.</text>
</comment>
<dbReference type="SUPFAM" id="SSF47986">
    <property type="entry name" value="DEATH domain"/>
    <property type="match status" value="1"/>
</dbReference>
<sequence>MSFVGGDLPTECTLSVILEERPKLLEQLALCLDKEMRLIPNGKHLASELDINADVIRRLEKQYSDYSPTIRLFEFLSVTQPDLSIEQLEDTLLEIGRNDLFSLLTKVFLKDLMSQEPELVETMAETLNREEVLGVKSWKHLAYKLNVPDDVRQGFGVTGQNSKSPTKEVIE</sequence>
<gene>
    <name evidence="1" type="ORF">AWC38_SpisGene17799</name>
</gene>
<dbReference type="EMBL" id="LSMT01000445">
    <property type="protein sequence ID" value="PFX17866.1"/>
    <property type="molecule type" value="Genomic_DNA"/>
</dbReference>
<evidence type="ECO:0008006" key="3">
    <source>
        <dbReference type="Google" id="ProtNLM"/>
    </source>
</evidence>
<dbReference type="InterPro" id="IPR011029">
    <property type="entry name" value="DEATH-like_dom_sf"/>
</dbReference>
<accession>A0A2B4RL21</accession>
<reference evidence="2" key="1">
    <citation type="journal article" date="2017" name="bioRxiv">
        <title>Comparative analysis of the genomes of Stylophora pistillata and Acropora digitifera provides evidence for extensive differences between species of corals.</title>
        <authorList>
            <person name="Voolstra C.R."/>
            <person name="Li Y."/>
            <person name="Liew Y.J."/>
            <person name="Baumgarten S."/>
            <person name="Zoccola D."/>
            <person name="Flot J.-F."/>
            <person name="Tambutte S."/>
            <person name="Allemand D."/>
            <person name="Aranda M."/>
        </authorList>
    </citation>
    <scope>NUCLEOTIDE SEQUENCE [LARGE SCALE GENOMIC DNA]</scope>
</reference>
<dbReference type="OrthoDB" id="5979522at2759"/>
<evidence type="ECO:0000313" key="2">
    <source>
        <dbReference type="Proteomes" id="UP000225706"/>
    </source>
</evidence>
<evidence type="ECO:0000313" key="1">
    <source>
        <dbReference type="EMBL" id="PFX17866.1"/>
    </source>
</evidence>
<dbReference type="Proteomes" id="UP000225706">
    <property type="component" value="Unassembled WGS sequence"/>
</dbReference>
<name>A0A2B4RL21_STYPI</name>
<dbReference type="AlphaFoldDB" id="A0A2B4RL21"/>
<protein>
    <recommendedName>
        <fullName evidence="3">Death domain-containing protein</fullName>
    </recommendedName>
</protein>
<keyword evidence="2" id="KW-1185">Reference proteome</keyword>